<evidence type="ECO:0000256" key="1">
    <source>
        <dbReference type="SAM" id="MobiDB-lite"/>
    </source>
</evidence>
<feature type="compositionally biased region" description="Basic and acidic residues" evidence="1">
    <location>
        <begin position="158"/>
        <end position="174"/>
    </location>
</feature>
<dbReference type="InterPro" id="IPR006867">
    <property type="entry name" value="DUF632"/>
</dbReference>
<evidence type="ECO:0000259" key="2">
    <source>
        <dbReference type="Pfam" id="PF04782"/>
    </source>
</evidence>
<feature type="compositionally biased region" description="Low complexity" evidence="1">
    <location>
        <begin position="89"/>
        <end position="100"/>
    </location>
</feature>
<dbReference type="PANTHER" id="PTHR21450">
    <property type="entry name" value="PROTEIN ALTERED PHOSPHATE STARVATION RESPONSE 1"/>
    <property type="match status" value="1"/>
</dbReference>
<dbReference type="Pfam" id="PF04783">
    <property type="entry name" value="DUF630"/>
    <property type="match status" value="1"/>
</dbReference>
<keyword evidence="5" id="KW-1185">Reference proteome</keyword>
<feature type="domain" description="DUF630" evidence="3">
    <location>
        <begin position="1"/>
        <end position="59"/>
    </location>
</feature>
<dbReference type="PANTHER" id="PTHR21450:SF2">
    <property type="entry name" value="FAMILY PROTEIN, PUTATIVE (DUF630 AND DUF632)-RELATED"/>
    <property type="match status" value="1"/>
</dbReference>
<feature type="compositionally biased region" description="Polar residues" evidence="1">
    <location>
        <begin position="447"/>
        <end position="463"/>
    </location>
</feature>
<feature type="region of interest" description="Disordered" evidence="1">
    <location>
        <begin position="445"/>
        <end position="505"/>
    </location>
</feature>
<feature type="compositionally biased region" description="Pro residues" evidence="1">
    <location>
        <begin position="331"/>
        <end position="350"/>
    </location>
</feature>
<accession>A0AAV2D018</accession>
<name>A0AAV2D018_9ROSI</name>
<sequence>MGCGGSKVDDLPLVILCKERKQLIKAASDHRLALAAAHLSYFHSLHDVGDAIRKFVDEELVLGTYSASPGSPVLTLPPRGGGKSKPKSKSSSSTTSISHSFDGGDDSYHGKTQPKKIKKKAKNHHHHDHHRDLHEDHDDDEDSHLHLSSSSGSDLDSDSGHTHFHDHHHEGPERENLEFAAQFERGGRGGGGFEMPSTSYGDFNNYPARGNWDGGDGGGGGGVAFEMPSTSYGDFNNYPGQGNVGGGGGGYGYPGEGMPYPYPYPDPYPNPNSYPNLGTYPNQNMYYMKRSATPAKTVVVEDPAMVNGYWGSSNYFGNGGGNYFGGYPMMGSPPPREPSPQKPPPAPPSPKASTWDFLNVFPSFDNGGSGGFPGYYPSDRYAYGSMTSSPDSREVREREGIPDLEDETEHEVIKEVPREKKRMNEEKGMNNGKSRFSEEFLHRNYGEGTSNPVAVDTSSSESMHSVKGRGNFSGIVSNKGKGIKTSMSPDTIRSPDSIVSRSPEEEEFVKKKGVTFEVEEASTVTADVESSKPSSSMNTLSAHGTRDIQEVVKEIRDEFETATGYGKEVGFMLEVSKLPYQQRSTPLKVILLRILSMKAQAKPSVQISSRVIKIAKMYSEQSVNEFEIQPRNLSSTLEKLYEWEKKLYKEVKDEERLRVIYEKQCKRLKLLDERGAESSKIEATQASIRKLLTKLNVCVRAVDSISSKIHKIRDEELQPQITDLIHGLIRMWRSMLRCHQKQFQAIMESKARSLKANTLQRDSGLKATLDLEMELVEWCTRFNNWIKTQKSYIESLNEWLLRCIHQEPEETADGVAPFSPSRMGAPPIFVICNDWYQGMVRVSEKGVESTMLDFASNLQQLWERQDQEQRQRIKTEYLKKDFEKQLRMLRTERGRIEQERDALSDKTAVSKVPSESGVSPLDDLKVDLDSMRKKLEEEKARQKEATKLVHDAASSSLQAGLLPIFEALGNFTSEILKVHEDVRLVDGAS</sequence>
<organism evidence="4 5">
    <name type="scientific">Linum trigynum</name>
    <dbReference type="NCBI Taxonomy" id="586398"/>
    <lineage>
        <taxon>Eukaryota</taxon>
        <taxon>Viridiplantae</taxon>
        <taxon>Streptophyta</taxon>
        <taxon>Embryophyta</taxon>
        <taxon>Tracheophyta</taxon>
        <taxon>Spermatophyta</taxon>
        <taxon>Magnoliopsida</taxon>
        <taxon>eudicotyledons</taxon>
        <taxon>Gunneridae</taxon>
        <taxon>Pentapetalae</taxon>
        <taxon>rosids</taxon>
        <taxon>fabids</taxon>
        <taxon>Malpighiales</taxon>
        <taxon>Linaceae</taxon>
        <taxon>Linum</taxon>
    </lineage>
</organism>
<dbReference type="InterPro" id="IPR006868">
    <property type="entry name" value="DUF630"/>
</dbReference>
<feature type="region of interest" description="Disordered" evidence="1">
    <location>
        <begin position="897"/>
        <end position="923"/>
    </location>
</feature>
<evidence type="ECO:0000313" key="4">
    <source>
        <dbReference type="EMBL" id="CAL1362423.1"/>
    </source>
</evidence>
<dbReference type="AlphaFoldDB" id="A0AAV2D018"/>
<feature type="domain" description="DUF632" evidence="2">
    <location>
        <begin position="549"/>
        <end position="859"/>
    </location>
</feature>
<gene>
    <name evidence="4" type="ORF">LTRI10_LOCUS9453</name>
</gene>
<dbReference type="EMBL" id="OZ034814">
    <property type="protein sequence ID" value="CAL1362423.1"/>
    <property type="molecule type" value="Genomic_DNA"/>
</dbReference>
<feature type="region of interest" description="Disordered" evidence="1">
    <location>
        <begin position="327"/>
        <end position="354"/>
    </location>
</feature>
<evidence type="ECO:0000313" key="5">
    <source>
        <dbReference type="Proteomes" id="UP001497516"/>
    </source>
</evidence>
<proteinExistence type="predicted"/>
<feature type="compositionally biased region" description="Basic residues" evidence="1">
    <location>
        <begin position="112"/>
        <end position="129"/>
    </location>
</feature>
<dbReference type="Pfam" id="PF04782">
    <property type="entry name" value="DUF632"/>
    <property type="match status" value="1"/>
</dbReference>
<dbReference type="Proteomes" id="UP001497516">
    <property type="component" value="Chromosome 10"/>
</dbReference>
<reference evidence="4 5" key="1">
    <citation type="submission" date="2024-04" db="EMBL/GenBank/DDBJ databases">
        <authorList>
            <person name="Fracassetti M."/>
        </authorList>
    </citation>
    <scope>NUCLEOTIDE SEQUENCE [LARGE SCALE GENOMIC DNA]</scope>
</reference>
<feature type="region of interest" description="Disordered" evidence="1">
    <location>
        <begin position="67"/>
        <end position="174"/>
    </location>
</feature>
<evidence type="ECO:0000259" key="3">
    <source>
        <dbReference type="Pfam" id="PF04783"/>
    </source>
</evidence>
<protein>
    <submittedName>
        <fullName evidence="4">Uncharacterized protein</fullName>
    </submittedName>
</protein>